<dbReference type="Proteomes" id="UP000287651">
    <property type="component" value="Unassembled WGS sequence"/>
</dbReference>
<name>A0A426YVE5_ENSVE</name>
<accession>A0A426YVE5</accession>
<sequence>MLAERGGVAPLADWGLRLKLRARLADQTSGRRRKRITWEEEWKDKSIVHDFRWDTSSRTARSVDNGRTPETAATLAPPNPSIRRDGWLQTSQQAIMARAALLHVSMAISPTKCSGNGDKSAENSRVLILGGTGRVGGSTATALSKLCPSVQLLIAGRNRYANLLTR</sequence>
<protein>
    <recommendedName>
        <fullName evidence="3">Saccharopine dehydrogenase NADP binding domain-containing protein</fullName>
    </recommendedName>
</protein>
<dbReference type="EMBL" id="AMZH03009964">
    <property type="protein sequence ID" value="RRT55698.1"/>
    <property type="molecule type" value="Genomic_DNA"/>
</dbReference>
<organism evidence="1 2">
    <name type="scientific">Ensete ventricosum</name>
    <name type="common">Abyssinian banana</name>
    <name type="synonym">Musa ensete</name>
    <dbReference type="NCBI Taxonomy" id="4639"/>
    <lineage>
        <taxon>Eukaryota</taxon>
        <taxon>Viridiplantae</taxon>
        <taxon>Streptophyta</taxon>
        <taxon>Embryophyta</taxon>
        <taxon>Tracheophyta</taxon>
        <taxon>Spermatophyta</taxon>
        <taxon>Magnoliopsida</taxon>
        <taxon>Liliopsida</taxon>
        <taxon>Zingiberales</taxon>
        <taxon>Musaceae</taxon>
        <taxon>Ensete</taxon>
    </lineage>
</organism>
<comment type="caution">
    <text evidence="1">The sequence shown here is derived from an EMBL/GenBank/DDBJ whole genome shotgun (WGS) entry which is preliminary data.</text>
</comment>
<dbReference type="PANTHER" id="PTHR43796">
    <property type="entry name" value="CARBOXYNORSPERMIDINE SYNTHASE"/>
    <property type="match status" value="1"/>
</dbReference>
<reference evidence="1 2" key="1">
    <citation type="journal article" date="2014" name="Agronomy (Basel)">
        <title>A Draft Genome Sequence for Ensete ventricosum, the Drought-Tolerant Tree Against Hunger.</title>
        <authorList>
            <person name="Harrison J."/>
            <person name="Moore K.A."/>
            <person name="Paszkiewicz K."/>
            <person name="Jones T."/>
            <person name="Grant M."/>
            <person name="Ambacheew D."/>
            <person name="Muzemil S."/>
            <person name="Studholme D.J."/>
        </authorList>
    </citation>
    <scope>NUCLEOTIDE SEQUENCE [LARGE SCALE GENOMIC DNA]</scope>
</reference>
<evidence type="ECO:0000313" key="2">
    <source>
        <dbReference type="Proteomes" id="UP000287651"/>
    </source>
</evidence>
<dbReference type="PANTHER" id="PTHR43796:SF2">
    <property type="entry name" value="CARBOXYNORSPERMIDINE SYNTHASE"/>
    <property type="match status" value="1"/>
</dbReference>
<evidence type="ECO:0008006" key="3">
    <source>
        <dbReference type="Google" id="ProtNLM"/>
    </source>
</evidence>
<proteinExistence type="predicted"/>
<gene>
    <name evidence="1" type="ORF">B296_00048256</name>
</gene>
<dbReference type="AlphaFoldDB" id="A0A426YVE5"/>
<evidence type="ECO:0000313" key="1">
    <source>
        <dbReference type="EMBL" id="RRT55698.1"/>
    </source>
</evidence>